<reference evidence="1" key="2">
    <citation type="journal article" date="2015" name="Fish Shellfish Immunol.">
        <title>Early steps in the European eel (Anguilla anguilla)-Vibrio vulnificus interaction in the gills: Role of the RtxA13 toxin.</title>
        <authorList>
            <person name="Callol A."/>
            <person name="Pajuelo D."/>
            <person name="Ebbesson L."/>
            <person name="Teles M."/>
            <person name="MacKenzie S."/>
            <person name="Amaro C."/>
        </authorList>
    </citation>
    <scope>NUCLEOTIDE SEQUENCE</scope>
</reference>
<dbReference type="AlphaFoldDB" id="A0A0E9SYX0"/>
<organism evidence="1">
    <name type="scientific">Anguilla anguilla</name>
    <name type="common">European freshwater eel</name>
    <name type="synonym">Muraena anguilla</name>
    <dbReference type="NCBI Taxonomy" id="7936"/>
    <lineage>
        <taxon>Eukaryota</taxon>
        <taxon>Metazoa</taxon>
        <taxon>Chordata</taxon>
        <taxon>Craniata</taxon>
        <taxon>Vertebrata</taxon>
        <taxon>Euteleostomi</taxon>
        <taxon>Actinopterygii</taxon>
        <taxon>Neopterygii</taxon>
        <taxon>Teleostei</taxon>
        <taxon>Anguilliformes</taxon>
        <taxon>Anguillidae</taxon>
        <taxon>Anguilla</taxon>
    </lineage>
</organism>
<reference evidence="1" key="1">
    <citation type="submission" date="2014-11" db="EMBL/GenBank/DDBJ databases">
        <authorList>
            <person name="Amaro Gonzalez C."/>
        </authorList>
    </citation>
    <scope>NUCLEOTIDE SEQUENCE</scope>
</reference>
<name>A0A0E9SYX0_ANGAN</name>
<accession>A0A0E9SYX0</accession>
<protein>
    <submittedName>
        <fullName evidence="1">Uncharacterized protein</fullName>
    </submittedName>
</protein>
<proteinExistence type="predicted"/>
<dbReference type="EMBL" id="GBXM01062125">
    <property type="protein sequence ID" value="JAH46452.1"/>
    <property type="molecule type" value="Transcribed_RNA"/>
</dbReference>
<evidence type="ECO:0000313" key="1">
    <source>
        <dbReference type="EMBL" id="JAH46452.1"/>
    </source>
</evidence>
<sequence>MQAVLIYAVQWLAFLQCICMELTASFRTDHVAKVTQ</sequence>